<accession>A0ABR2JZQ4</accession>
<evidence type="ECO:0000313" key="2">
    <source>
        <dbReference type="Proteomes" id="UP001470230"/>
    </source>
</evidence>
<dbReference type="EMBL" id="JAPFFF010000008">
    <property type="protein sequence ID" value="KAK8883926.1"/>
    <property type="molecule type" value="Genomic_DNA"/>
</dbReference>
<dbReference type="InterPro" id="IPR006597">
    <property type="entry name" value="Sel1-like"/>
</dbReference>
<comment type="caution">
    <text evidence="1">The sequence shown here is derived from an EMBL/GenBank/DDBJ whole genome shotgun (WGS) entry which is preliminary data.</text>
</comment>
<evidence type="ECO:0000313" key="1">
    <source>
        <dbReference type="EMBL" id="KAK8883926.1"/>
    </source>
</evidence>
<reference evidence="1 2" key="1">
    <citation type="submission" date="2024-04" db="EMBL/GenBank/DDBJ databases">
        <title>Tritrichomonas musculus Genome.</title>
        <authorList>
            <person name="Alves-Ferreira E."/>
            <person name="Grigg M."/>
            <person name="Lorenzi H."/>
            <person name="Galac M."/>
        </authorList>
    </citation>
    <scope>NUCLEOTIDE SEQUENCE [LARGE SCALE GENOMIC DNA]</scope>
    <source>
        <strain evidence="1 2">EAF2021</strain>
    </source>
</reference>
<name>A0ABR2JZQ4_9EUKA</name>
<dbReference type="Proteomes" id="UP001470230">
    <property type="component" value="Unassembled WGS sequence"/>
</dbReference>
<dbReference type="InterPro" id="IPR011990">
    <property type="entry name" value="TPR-like_helical_dom_sf"/>
</dbReference>
<proteinExistence type="predicted"/>
<sequence length="114" mass="13370">MLLEISTKQSNFIRKQQSPNNPQAQCILGIYYYERKYIQQNIKKGIDLLYQSSINRCISSYFILGSLNHEGKNIKRDINKSIHFYKEASNFNNQIAKNNLGVIYKYCFDNGKHP</sequence>
<dbReference type="SMART" id="SM00671">
    <property type="entry name" value="SEL1"/>
    <property type="match status" value="2"/>
</dbReference>
<dbReference type="SUPFAM" id="SSF81901">
    <property type="entry name" value="HCP-like"/>
    <property type="match status" value="1"/>
</dbReference>
<dbReference type="Gene3D" id="1.25.40.10">
    <property type="entry name" value="Tetratricopeptide repeat domain"/>
    <property type="match status" value="1"/>
</dbReference>
<protein>
    <submittedName>
        <fullName evidence="1">Uncharacterized protein</fullName>
    </submittedName>
</protein>
<keyword evidence="2" id="KW-1185">Reference proteome</keyword>
<dbReference type="Pfam" id="PF08238">
    <property type="entry name" value="Sel1"/>
    <property type="match status" value="2"/>
</dbReference>
<gene>
    <name evidence="1" type="ORF">M9Y10_043028</name>
</gene>
<organism evidence="1 2">
    <name type="scientific">Tritrichomonas musculus</name>
    <dbReference type="NCBI Taxonomy" id="1915356"/>
    <lineage>
        <taxon>Eukaryota</taxon>
        <taxon>Metamonada</taxon>
        <taxon>Parabasalia</taxon>
        <taxon>Tritrichomonadida</taxon>
        <taxon>Tritrichomonadidae</taxon>
        <taxon>Tritrichomonas</taxon>
    </lineage>
</organism>